<dbReference type="EMBL" id="QTSX02004263">
    <property type="protein sequence ID" value="KAJ9067251.1"/>
    <property type="molecule type" value="Genomic_DNA"/>
</dbReference>
<sequence length="482" mass="52578">MDIQDNLLIENSTISVIPKKPTLEWLIPKKLSHIYVEEKRIKLDMSMTLQFSDETLFKIKLEWDPAELETQILPEGTSSDQVQAAQEEIPQTAYAHQSSLAVEGTSKVPEDIPSIPDESTTGNHVIPERGSPVAEDSTPTNEAIIEETSIITSESDESRQASSKQPVKSSFVVTNPDLSNESVNSASPEMMQNNLQNLTGEYRMEEPDQLSDENTEDTTRHPIEINGSPAEKSFETPQVEEESNAKESLSQGDNEDSATLVESKPHTSTASKRVTPKSAVPTKPIKPQNVPIVAKKPTPIKKSISTAAVSEPDVKKIVPSSPRIVRKPSQQTIPRSTSSMSRQSSASSRSSHSFNRPTSQLSDLPKATRQTSIGSLPHSSLSSSPTTRRCDPQRLKSQIDFSHGSVSTGTSSRPVAKVSSSPSVTCSHKIPTRQELSARHLSTSFTIGKEEPSTGPTKTTAPPAWAKELRPYLNKGSTTIRL</sequence>
<reference evidence="1" key="1">
    <citation type="submission" date="2022-04" db="EMBL/GenBank/DDBJ databases">
        <title>Genome of the entomopathogenic fungus Entomophthora muscae.</title>
        <authorList>
            <person name="Elya C."/>
            <person name="Lovett B.R."/>
            <person name="Lee E."/>
            <person name="Macias A.M."/>
            <person name="Hajek A.E."/>
            <person name="De Bivort B.L."/>
            <person name="Kasson M.T."/>
            <person name="De Fine Licht H.H."/>
            <person name="Stajich J.E."/>
        </authorList>
    </citation>
    <scope>NUCLEOTIDE SEQUENCE</scope>
    <source>
        <strain evidence="1">Berkeley</strain>
    </source>
</reference>
<organism evidence="1 2">
    <name type="scientific">Entomophthora muscae</name>
    <dbReference type="NCBI Taxonomy" id="34485"/>
    <lineage>
        <taxon>Eukaryota</taxon>
        <taxon>Fungi</taxon>
        <taxon>Fungi incertae sedis</taxon>
        <taxon>Zoopagomycota</taxon>
        <taxon>Entomophthoromycotina</taxon>
        <taxon>Entomophthoromycetes</taxon>
        <taxon>Entomophthorales</taxon>
        <taxon>Entomophthoraceae</taxon>
        <taxon>Entomophthora</taxon>
    </lineage>
</organism>
<accession>A0ACC2SYJ0</accession>
<comment type="caution">
    <text evidence="1">The sequence shown here is derived from an EMBL/GenBank/DDBJ whole genome shotgun (WGS) entry which is preliminary data.</text>
</comment>
<keyword evidence="2" id="KW-1185">Reference proteome</keyword>
<evidence type="ECO:0000313" key="1">
    <source>
        <dbReference type="EMBL" id="KAJ9067251.1"/>
    </source>
</evidence>
<name>A0ACC2SYJ0_9FUNG</name>
<dbReference type="Proteomes" id="UP001165960">
    <property type="component" value="Unassembled WGS sequence"/>
</dbReference>
<proteinExistence type="predicted"/>
<protein>
    <submittedName>
        <fullName evidence="1">Uncharacterized protein</fullName>
    </submittedName>
</protein>
<evidence type="ECO:0000313" key="2">
    <source>
        <dbReference type="Proteomes" id="UP001165960"/>
    </source>
</evidence>
<gene>
    <name evidence="1" type="ORF">DSO57_1001362</name>
</gene>